<dbReference type="EMBL" id="CAJVPM010001117">
    <property type="protein sequence ID" value="CAG8459935.1"/>
    <property type="molecule type" value="Genomic_DNA"/>
</dbReference>
<name>A0ACA9K934_9GLOM</name>
<keyword evidence="2" id="KW-1185">Reference proteome</keyword>
<gene>
    <name evidence="1" type="ORF">SCALOS_LOCUS1566</name>
</gene>
<reference evidence="1" key="1">
    <citation type="submission" date="2021-06" db="EMBL/GenBank/DDBJ databases">
        <authorList>
            <person name="Kallberg Y."/>
            <person name="Tangrot J."/>
            <person name="Rosling A."/>
        </authorList>
    </citation>
    <scope>NUCLEOTIDE SEQUENCE</scope>
    <source>
        <strain evidence="1">AU212A</strain>
    </source>
</reference>
<evidence type="ECO:0000313" key="2">
    <source>
        <dbReference type="Proteomes" id="UP000789860"/>
    </source>
</evidence>
<feature type="non-terminal residue" evidence="1">
    <location>
        <position position="1"/>
    </location>
</feature>
<proteinExistence type="predicted"/>
<comment type="caution">
    <text evidence="1">The sequence shown here is derived from an EMBL/GenBank/DDBJ whole genome shotgun (WGS) entry which is preliminary data.</text>
</comment>
<dbReference type="Proteomes" id="UP000789860">
    <property type="component" value="Unassembled WGS sequence"/>
</dbReference>
<evidence type="ECO:0000313" key="1">
    <source>
        <dbReference type="EMBL" id="CAG8459935.1"/>
    </source>
</evidence>
<sequence>LDQTTQNIKSVLLKILEDYNINEKLFRLTIDNTITNKAIS</sequence>
<protein>
    <submittedName>
        <fullName evidence="1">4204_t:CDS:1</fullName>
    </submittedName>
</protein>
<organism evidence="1 2">
    <name type="scientific">Scutellospora calospora</name>
    <dbReference type="NCBI Taxonomy" id="85575"/>
    <lineage>
        <taxon>Eukaryota</taxon>
        <taxon>Fungi</taxon>
        <taxon>Fungi incertae sedis</taxon>
        <taxon>Mucoromycota</taxon>
        <taxon>Glomeromycotina</taxon>
        <taxon>Glomeromycetes</taxon>
        <taxon>Diversisporales</taxon>
        <taxon>Gigasporaceae</taxon>
        <taxon>Scutellospora</taxon>
    </lineage>
</organism>
<accession>A0ACA9K934</accession>